<evidence type="ECO:0000256" key="2">
    <source>
        <dbReference type="ARBA" id="ARBA00012438"/>
    </source>
</evidence>
<reference evidence="11" key="1">
    <citation type="journal article" date="2021" name="Microb. Physiol.">
        <title>Proteogenomic Insights into the Physiology of Marine, Sulfate-Reducing, Filamentous Desulfonema limicola and Desulfonema magnum.</title>
        <authorList>
            <person name="Schnaars V."/>
            <person name="Wohlbrand L."/>
            <person name="Scheve S."/>
            <person name="Hinrichs C."/>
            <person name="Reinhardt R."/>
            <person name="Rabus R."/>
        </authorList>
    </citation>
    <scope>NUCLEOTIDE SEQUENCE</scope>
    <source>
        <strain evidence="11">4be13</strain>
    </source>
</reference>
<sequence>MNDQQEQNARILIVDDTPKNVQILGTILKQKGYRINVAGNGLQALKVVEKIIPDLILLDIMMPELDGFETCKRLKASQQTKDIPIIFLTARTDTEDIVRGFELGAVDYVTKPFKSTELLVRVRTHLDLKFSKDLITKASNERKELLHVLCHDLSNPFNGMISALNMIEDYSMFEDFKEHLISAAENGLDTIQLVRNMRALEDHKLELEVINLSEAIAKSYFLLSDRFSEKQIELEVNVDAYLNIIAERASFINSVMNNIFTNALKFSYHYSKIIVEARQTEDYAEISIRDFGIGMSEKLLNDLFDVSKATSRAGTDGETGTGFGMPLIEKFIKAYGGAIEIFSKQKKEHPRDHGTEIKLRLKIEPLA</sequence>
<keyword evidence="11" id="KW-0418">Kinase</keyword>
<evidence type="ECO:0000259" key="9">
    <source>
        <dbReference type="PROSITE" id="PS50109"/>
    </source>
</evidence>
<feature type="domain" description="Response regulatory" evidence="10">
    <location>
        <begin position="10"/>
        <end position="126"/>
    </location>
</feature>
<dbReference type="SUPFAM" id="SSF55874">
    <property type="entry name" value="ATPase domain of HSP90 chaperone/DNA topoisomerase II/histidine kinase"/>
    <property type="match status" value="1"/>
</dbReference>
<dbReference type="PROSITE" id="PS50109">
    <property type="entry name" value="HIS_KIN"/>
    <property type="match status" value="1"/>
</dbReference>
<dbReference type="Proteomes" id="UP000663722">
    <property type="component" value="Chromosome"/>
</dbReference>
<protein>
    <recommendedName>
        <fullName evidence="2">histidine kinase</fullName>
        <ecNumber evidence="2">2.7.13.3</ecNumber>
    </recommendedName>
</protein>
<keyword evidence="12" id="KW-1185">Reference proteome</keyword>
<keyword evidence="11" id="KW-0808">Transferase</keyword>
<dbReference type="SMART" id="SM00448">
    <property type="entry name" value="REC"/>
    <property type="match status" value="1"/>
</dbReference>
<dbReference type="InterPro" id="IPR036890">
    <property type="entry name" value="HATPase_C_sf"/>
</dbReference>
<accession>A0A975BQ82</accession>
<dbReference type="PRINTS" id="PR00344">
    <property type="entry name" value="BCTRLSENSOR"/>
</dbReference>
<dbReference type="FunFam" id="3.40.50.2300:FF:000001">
    <property type="entry name" value="DNA-binding response regulator PhoB"/>
    <property type="match status" value="1"/>
</dbReference>
<dbReference type="InterPro" id="IPR004358">
    <property type="entry name" value="Sig_transdc_His_kin-like_C"/>
</dbReference>
<evidence type="ECO:0000313" key="12">
    <source>
        <dbReference type="Proteomes" id="UP000663722"/>
    </source>
</evidence>
<dbReference type="Pfam" id="PF00072">
    <property type="entry name" value="Response_reg"/>
    <property type="match status" value="1"/>
</dbReference>
<dbReference type="InterPro" id="IPR036097">
    <property type="entry name" value="HisK_dim/P_sf"/>
</dbReference>
<evidence type="ECO:0000256" key="3">
    <source>
        <dbReference type="ARBA" id="ARBA00022553"/>
    </source>
</evidence>
<dbReference type="PANTHER" id="PTHR43547:SF2">
    <property type="entry name" value="HYBRID SIGNAL TRANSDUCTION HISTIDINE KINASE C"/>
    <property type="match status" value="1"/>
</dbReference>
<dbReference type="InterPro" id="IPR011006">
    <property type="entry name" value="CheY-like_superfamily"/>
</dbReference>
<evidence type="ECO:0000256" key="1">
    <source>
        <dbReference type="ARBA" id="ARBA00000085"/>
    </source>
</evidence>
<feature type="domain" description="Histidine kinase" evidence="9">
    <location>
        <begin position="148"/>
        <end position="365"/>
    </location>
</feature>
<dbReference type="AlphaFoldDB" id="A0A975BQ82"/>
<keyword evidence="3 8" id="KW-0597">Phosphoprotein</keyword>
<dbReference type="InterPro" id="IPR003594">
    <property type="entry name" value="HATPase_dom"/>
</dbReference>
<dbReference type="Gene3D" id="3.30.565.10">
    <property type="entry name" value="Histidine kinase-like ATPase, C-terminal domain"/>
    <property type="match status" value="1"/>
</dbReference>
<dbReference type="Pfam" id="PF02518">
    <property type="entry name" value="HATPase_c"/>
    <property type="match status" value="1"/>
</dbReference>
<evidence type="ECO:0000256" key="5">
    <source>
        <dbReference type="ARBA" id="ARBA00023015"/>
    </source>
</evidence>
<dbReference type="KEGG" id="dmm:dnm_055330"/>
<keyword evidence="7" id="KW-0804">Transcription</keyword>
<evidence type="ECO:0000256" key="8">
    <source>
        <dbReference type="PROSITE-ProRule" id="PRU00169"/>
    </source>
</evidence>
<evidence type="ECO:0000256" key="7">
    <source>
        <dbReference type="ARBA" id="ARBA00023163"/>
    </source>
</evidence>
<dbReference type="SUPFAM" id="SSF47384">
    <property type="entry name" value="Homodimeric domain of signal transducing histidine kinase"/>
    <property type="match status" value="1"/>
</dbReference>
<dbReference type="Gene3D" id="3.40.50.2300">
    <property type="match status" value="1"/>
</dbReference>
<dbReference type="SMART" id="SM00387">
    <property type="entry name" value="HATPase_c"/>
    <property type="match status" value="1"/>
</dbReference>
<dbReference type="CDD" id="cd19920">
    <property type="entry name" value="REC_PA4781-like"/>
    <property type="match status" value="1"/>
</dbReference>
<dbReference type="EC" id="2.7.13.3" evidence="2"/>
<evidence type="ECO:0000256" key="4">
    <source>
        <dbReference type="ARBA" id="ARBA00023012"/>
    </source>
</evidence>
<dbReference type="GO" id="GO:0003677">
    <property type="term" value="F:DNA binding"/>
    <property type="evidence" value="ECO:0007669"/>
    <property type="project" value="UniProtKB-KW"/>
</dbReference>
<evidence type="ECO:0000313" key="11">
    <source>
        <dbReference type="EMBL" id="QTA89477.1"/>
    </source>
</evidence>
<dbReference type="InterPro" id="IPR001789">
    <property type="entry name" value="Sig_transdc_resp-reg_receiver"/>
</dbReference>
<dbReference type="SUPFAM" id="SSF52172">
    <property type="entry name" value="CheY-like"/>
    <property type="match status" value="1"/>
</dbReference>
<evidence type="ECO:0000259" key="10">
    <source>
        <dbReference type="PROSITE" id="PS50110"/>
    </source>
</evidence>
<dbReference type="PROSITE" id="PS50110">
    <property type="entry name" value="RESPONSE_REGULATORY"/>
    <property type="match status" value="1"/>
</dbReference>
<dbReference type="RefSeq" id="WP_207678079.1">
    <property type="nucleotide sequence ID" value="NZ_CP061800.1"/>
</dbReference>
<dbReference type="PANTHER" id="PTHR43547">
    <property type="entry name" value="TWO-COMPONENT HISTIDINE KINASE"/>
    <property type="match status" value="1"/>
</dbReference>
<gene>
    <name evidence="11" type="ORF">dnm_055330</name>
</gene>
<dbReference type="EMBL" id="CP061800">
    <property type="protein sequence ID" value="QTA89477.1"/>
    <property type="molecule type" value="Genomic_DNA"/>
</dbReference>
<dbReference type="GO" id="GO:0000155">
    <property type="term" value="F:phosphorelay sensor kinase activity"/>
    <property type="evidence" value="ECO:0007669"/>
    <property type="project" value="InterPro"/>
</dbReference>
<keyword evidence="5" id="KW-0805">Transcription regulation</keyword>
<feature type="modified residue" description="4-aspartylphosphate" evidence="8">
    <location>
        <position position="59"/>
    </location>
</feature>
<comment type="catalytic activity">
    <reaction evidence="1">
        <text>ATP + protein L-histidine = ADP + protein N-phospho-L-histidine.</text>
        <dbReference type="EC" id="2.7.13.3"/>
    </reaction>
</comment>
<proteinExistence type="predicted"/>
<evidence type="ECO:0000256" key="6">
    <source>
        <dbReference type="ARBA" id="ARBA00023125"/>
    </source>
</evidence>
<dbReference type="InterPro" id="IPR005467">
    <property type="entry name" value="His_kinase_dom"/>
</dbReference>
<keyword evidence="4" id="KW-0902">Two-component regulatory system</keyword>
<keyword evidence="6" id="KW-0238">DNA-binding</keyword>
<name>A0A975BQ82_9BACT</name>
<organism evidence="11 12">
    <name type="scientific">Desulfonema magnum</name>
    <dbReference type="NCBI Taxonomy" id="45655"/>
    <lineage>
        <taxon>Bacteria</taxon>
        <taxon>Pseudomonadati</taxon>
        <taxon>Thermodesulfobacteriota</taxon>
        <taxon>Desulfobacteria</taxon>
        <taxon>Desulfobacterales</taxon>
        <taxon>Desulfococcaceae</taxon>
        <taxon>Desulfonema</taxon>
    </lineage>
</organism>